<keyword evidence="3" id="KW-1185">Reference proteome</keyword>
<sequence>MVDIKMEFKSLNELYRSYMPFIKPAAIFIPTHHSHHLGDFLEISYQLPNGSENQLSGTVVWINPIGASGGRPVGVGIKLETDSDEQRLQIEKLLASNLGSGDLTSTM</sequence>
<gene>
    <name evidence="2" type="ORF">D5R81_05810</name>
</gene>
<dbReference type="Pfam" id="PF07238">
    <property type="entry name" value="PilZ"/>
    <property type="match status" value="1"/>
</dbReference>
<accession>A0A3A6U2S2</accession>
<name>A0A3A6U2S2_9GAMM</name>
<reference evidence="2 3" key="1">
    <citation type="submission" date="2018-09" db="EMBL/GenBank/DDBJ databases">
        <title>Phylogeny of the Shewanellaceae, and recommendation for two new genera, Pseudoshewanella and Parashewanella.</title>
        <authorList>
            <person name="Wang G."/>
        </authorList>
    </citation>
    <scope>NUCLEOTIDE SEQUENCE [LARGE SCALE GENOMIC DNA]</scope>
    <source>
        <strain evidence="2 3">KCTC 22492</strain>
    </source>
</reference>
<dbReference type="RefSeq" id="WP_121852712.1">
    <property type="nucleotide sequence ID" value="NZ_CP037952.1"/>
</dbReference>
<dbReference type="Gene3D" id="2.40.10.220">
    <property type="entry name" value="predicted glycosyltransferase like domains"/>
    <property type="match status" value="1"/>
</dbReference>
<dbReference type="GO" id="GO:0035438">
    <property type="term" value="F:cyclic-di-GMP binding"/>
    <property type="evidence" value="ECO:0007669"/>
    <property type="project" value="InterPro"/>
</dbReference>
<comment type="caution">
    <text evidence="2">The sequence shown here is derived from an EMBL/GenBank/DDBJ whole genome shotgun (WGS) entry which is preliminary data.</text>
</comment>
<dbReference type="EMBL" id="QYYH01000026">
    <property type="protein sequence ID" value="RJY18313.1"/>
    <property type="molecule type" value="Genomic_DNA"/>
</dbReference>
<evidence type="ECO:0000313" key="2">
    <source>
        <dbReference type="EMBL" id="RJY18313.1"/>
    </source>
</evidence>
<dbReference type="OrthoDB" id="5296245at2"/>
<dbReference type="InterPro" id="IPR009875">
    <property type="entry name" value="PilZ_domain"/>
</dbReference>
<feature type="domain" description="PilZ" evidence="1">
    <location>
        <begin position="4"/>
        <end position="95"/>
    </location>
</feature>
<proteinExistence type="predicted"/>
<dbReference type="AlphaFoldDB" id="A0A3A6U2S2"/>
<organism evidence="2 3">
    <name type="scientific">Parashewanella spongiae</name>
    <dbReference type="NCBI Taxonomy" id="342950"/>
    <lineage>
        <taxon>Bacteria</taxon>
        <taxon>Pseudomonadati</taxon>
        <taxon>Pseudomonadota</taxon>
        <taxon>Gammaproteobacteria</taxon>
        <taxon>Alteromonadales</taxon>
        <taxon>Shewanellaceae</taxon>
        <taxon>Parashewanella</taxon>
    </lineage>
</organism>
<evidence type="ECO:0000313" key="3">
    <source>
        <dbReference type="Proteomes" id="UP000273022"/>
    </source>
</evidence>
<dbReference type="Proteomes" id="UP000273022">
    <property type="component" value="Unassembled WGS sequence"/>
</dbReference>
<evidence type="ECO:0000259" key="1">
    <source>
        <dbReference type="Pfam" id="PF07238"/>
    </source>
</evidence>
<protein>
    <submittedName>
        <fullName evidence="2">Pilus assembly protein PilZ</fullName>
    </submittedName>
</protein>